<keyword evidence="4" id="KW-1133">Transmembrane helix</keyword>
<dbReference type="SUPFAM" id="SSF48452">
    <property type="entry name" value="TPR-like"/>
    <property type="match status" value="1"/>
</dbReference>
<keyword evidence="1" id="KW-0805">Transcription regulation</keyword>
<proteinExistence type="predicted"/>
<gene>
    <name evidence="6" type="ORF">LCGC14_0079750</name>
</gene>
<feature type="domain" description="HTH araC/xylS-type" evidence="5">
    <location>
        <begin position="448"/>
        <end position="559"/>
    </location>
</feature>
<dbReference type="InterPro" id="IPR011990">
    <property type="entry name" value="TPR-like_helical_dom_sf"/>
</dbReference>
<dbReference type="GO" id="GO:0043565">
    <property type="term" value="F:sequence-specific DNA binding"/>
    <property type="evidence" value="ECO:0007669"/>
    <property type="project" value="InterPro"/>
</dbReference>
<dbReference type="AlphaFoldDB" id="A0A0F9VM65"/>
<reference evidence="6" key="1">
    <citation type="journal article" date="2015" name="Nature">
        <title>Complex archaea that bridge the gap between prokaryotes and eukaryotes.</title>
        <authorList>
            <person name="Spang A."/>
            <person name="Saw J.H."/>
            <person name="Jorgensen S.L."/>
            <person name="Zaremba-Niedzwiedzka K."/>
            <person name="Martijn J."/>
            <person name="Lind A.E."/>
            <person name="van Eijk R."/>
            <person name="Schleper C."/>
            <person name="Guy L."/>
            <person name="Ettema T.J."/>
        </authorList>
    </citation>
    <scope>NUCLEOTIDE SEQUENCE</scope>
</reference>
<keyword evidence="3" id="KW-0804">Transcription</keyword>
<dbReference type="SUPFAM" id="SSF46689">
    <property type="entry name" value="Homeodomain-like"/>
    <property type="match status" value="1"/>
</dbReference>
<organism evidence="6">
    <name type="scientific">marine sediment metagenome</name>
    <dbReference type="NCBI Taxonomy" id="412755"/>
    <lineage>
        <taxon>unclassified sequences</taxon>
        <taxon>metagenomes</taxon>
        <taxon>ecological metagenomes</taxon>
    </lineage>
</organism>
<protein>
    <recommendedName>
        <fullName evidence="5">HTH araC/xylS-type domain-containing protein</fullName>
    </recommendedName>
</protein>
<dbReference type="Pfam" id="PF12833">
    <property type="entry name" value="HTH_18"/>
    <property type="match status" value="1"/>
</dbReference>
<dbReference type="GO" id="GO:0003700">
    <property type="term" value="F:DNA-binding transcription factor activity"/>
    <property type="evidence" value="ECO:0007669"/>
    <property type="project" value="InterPro"/>
</dbReference>
<dbReference type="Gene3D" id="1.10.10.60">
    <property type="entry name" value="Homeodomain-like"/>
    <property type="match status" value="2"/>
</dbReference>
<evidence type="ECO:0000313" key="6">
    <source>
        <dbReference type="EMBL" id="KKO05155.1"/>
    </source>
</evidence>
<dbReference type="InterPro" id="IPR009057">
    <property type="entry name" value="Homeodomain-like_sf"/>
</dbReference>
<dbReference type="InterPro" id="IPR018060">
    <property type="entry name" value="HTH_AraC"/>
</dbReference>
<evidence type="ECO:0000256" key="4">
    <source>
        <dbReference type="SAM" id="Phobius"/>
    </source>
</evidence>
<dbReference type="PANTHER" id="PTHR43280:SF29">
    <property type="entry name" value="ARAC-FAMILY TRANSCRIPTIONAL REGULATOR"/>
    <property type="match status" value="1"/>
</dbReference>
<dbReference type="PANTHER" id="PTHR43280">
    <property type="entry name" value="ARAC-FAMILY TRANSCRIPTIONAL REGULATOR"/>
    <property type="match status" value="1"/>
</dbReference>
<comment type="caution">
    <text evidence="6">The sequence shown here is derived from an EMBL/GenBank/DDBJ whole genome shotgun (WGS) entry which is preliminary data.</text>
</comment>
<sequence length="564" mass="66648">MIFQNLSRFKFRSIAILLILFCWFNDKAHGQQDMEGISDSLITQVQKIYSENYETGEQTLSAVNQIFKNIDRYNIKEQVAIYLVLIDFQIAEGKYEEAIENCHISREMAKQNNFNYEKVLSNFYLATAFEGNYEYDKSFKLFKSLAQLINDSNYEYLAITSEIEMAVFYELIGKYRDALDIKLNIYRTKGDFLKKRNDSWYYRQFLDMSNLYNELGIEDSTYYYRNLYKKHIDEFLDDGRGRFLLLKNEANIDFKDEKFRESIDNYRIYSNWVFNRFKEYDTPLLINKSKAHLALGEVDSALSNLNLIKNQAIFLKEQKFISPDFYKLYIEIYQKTGEEVLRKEYEQKYYNALETYNSFKFNTLDNLYDIDKQRILIESSNDTKSYKNKVSYLWYAISAIVLFFIAFFLWKQKKEKRKFNDLMKRVHNESTSVAPPISDATTIAINDEKVSALIRDIAALKKEGFFLKQKTTLYNTAKKLKTNTSYLSSVINNNLGTTFSAFVNDIRIDYIINELKTNKQMRSYSVKAIAEEIGYKSADSFSKYFKQNTGLSPSTFIKNINKKH</sequence>
<keyword evidence="4" id="KW-0472">Membrane</keyword>
<evidence type="ECO:0000256" key="1">
    <source>
        <dbReference type="ARBA" id="ARBA00023015"/>
    </source>
</evidence>
<accession>A0A0F9VM65</accession>
<evidence type="ECO:0000256" key="3">
    <source>
        <dbReference type="ARBA" id="ARBA00023163"/>
    </source>
</evidence>
<name>A0A0F9VM65_9ZZZZ</name>
<dbReference type="EMBL" id="LAZR01000020">
    <property type="protein sequence ID" value="KKO05155.1"/>
    <property type="molecule type" value="Genomic_DNA"/>
</dbReference>
<feature type="transmembrane region" description="Helical" evidence="4">
    <location>
        <begin position="392"/>
        <end position="410"/>
    </location>
</feature>
<dbReference type="PROSITE" id="PS01124">
    <property type="entry name" value="HTH_ARAC_FAMILY_2"/>
    <property type="match status" value="1"/>
</dbReference>
<keyword evidence="2" id="KW-0238">DNA-binding</keyword>
<keyword evidence="4" id="KW-0812">Transmembrane</keyword>
<evidence type="ECO:0000259" key="5">
    <source>
        <dbReference type="PROSITE" id="PS01124"/>
    </source>
</evidence>
<evidence type="ECO:0000256" key="2">
    <source>
        <dbReference type="ARBA" id="ARBA00023125"/>
    </source>
</evidence>
<dbReference type="SMART" id="SM00342">
    <property type="entry name" value="HTH_ARAC"/>
    <property type="match status" value="1"/>
</dbReference>